<evidence type="ECO:0000256" key="2">
    <source>
        <dbReference type="ARBA" id="ARBA00022448"/>
    </source>
</evidence>
<feature type="region of interest" description="Disordered" evidence="4">
    <location>
        <begin position="28"/>
        <end position="63"/>
    </location>
</feature>
<evidence type="ECO:0000256" key="3">
    <source>
        <dbReference type="ARBA" id="ARBA00023242"/>
    </source>
</evidence>
<comment type="caution">
    <text evidence="6">The sequence shown here is derived from an EMBL/GenBank/DDBJ whole genome shotgun (WGS) entry which is preliminary data.</text>
</comment>
<feature type="domain" description="Nucleoporin Nup133/Nup155-like N-terminal" evidence="5">
    <location>
        <begin position="91"/>
        <end position="286"/>
    </location>
</feature>
<accession>A0ABQ6MC98</accession>
<organism evidence="6 7">
    <name type="scientific">Tetraparma gracilis</name>
    <dbReference type="NCBI Taxonomy" id="2962635"/>
    <lineage>
        <taxon>Eukaryota</taxon>
        <taxon>Sar</taxon>
        <taxon>Stramenopiles</taxon>
        <taxon>Ochrophyta</taxon>
        <taxon>Bolidophyceae</taxon>
        <taxon>Parmales</taxon>
        <taxon>Triparmaceae</taxon>
        <taxon>Tetraparma</taxon>
    </lineage>
</organism>
<comment type="subcellular location">
    <subcellularLocation>
        <location evidence="1">Nucleus</location>
    </subcellularLocation>
</comment>
<dbReference type="Proteomes" id="UP001165060">
    <property type="component" value="Unassembled WGS sequence"/>
</dbReference>
<feature type="region of interest" description="Disordered" evidence="4">
    <location>
        <begin position="464"/>
        <end position="486"/>
    </location>
</feature>
<feature type="compositionally biased region" description="Low complexity" evidence="4">
    <location>
        <begin position="503"/>
        <end position="526"/>
    </location>
</feature>
<name>A0ABQ6MC98_9STRA</name>
<feature type="non-terminal residue" evidence="6">
    <location>
        <position position="593"/>
    </location>
</feature>
<feature type="compositionally biased region" description="Low complexity" evidence="4">
    <location>
        <begin position="28"/>
        <end position="46"/>
    </location>
</feature>
<evidence type="ECO:0000313" key="6">
    <source>
        <dbReference type="EMBL" id="GMI23671.1"/>
    </source>
</evidence>
<gene>
    <name evidence="6" type="ORF">TeGR_g12462</name>
</gene>
<proteinExistence type="predicted"/>
<dbReference type="InterPro" id="IPR014908">
    <property type="entry name" value="Nucleoporin_Nup133/Nup155_N"/>
</dbReference>
<protein>
    <recommendedName>
        <fullName evidence="5">Nucleoporin Nup133/Nup155-like N-terminal domain-containing protein</fullName>
    </recommendedName>
</protein>
<feature type="compositionally biased region" description="Pro residues" evidence="4">
    <location>
        <begin position="581"/>
        <end position="593"/>
    </location>
</feature>
<feature type="region of interest" description="Disordered" evidence="4">
    <location>
        <begin position="574"/>
        <end position="593"/>
    </location>
</feature>
<evidence type="ECO:0000256" key="4">
    <source>
        <dbReference type="SAM" id="MobiDB-lite"/>
    </source>
</evidence>
<dbReference type="InterPro" id="IPR004870">
    <property type="entry name" value="Nucleoporin_Nup155"/>
</dbReference>
<sequence>MDFAILSLASSLLLDSLRTDEVLSSDLRSRLTSGTSSRPTSSSLGSSGLGSSGLGSSGDASLASPYRPASSPFAGSPAGLLSPGPSFRRSAPFPTPIVEALGGLAVCSFRGLLPDDLVYLTVDNLLYVWSPPSGTFLSFTGLSQPIISVSLHPPMPGVFKATVSSVLLLATPSELMLLAVASDPLRLIPTKFILPSDATRFVCAASTPKGLIFMGTSDGEVYSLDYQNTAGGAGFLGRFTNLADDEVRSDRGAKIRKVNRTSNPLSSYISSLFGTPDPRRSVLAMCALSPPPSPPHPDPFAHYAFAVSAAGKLAGYGVSRESPPTIDLVWSGVQVGELARAYVRRAVGSSGYANSATSPTYFAEKTFFRLSALALPNLGGLDNARRIVDSPASLGNFVHVYSLSQTTSRTVNLVIASDTGTRVYACVSRSRLEVVSVRLNCGSEGWDRRGPATAIDAVIDMHRRSTEPAAASSDSDAVPPSGRGKKCSKVFVGDSATVWCEESSSSSTPSSSTPASAAPAASSTPSDDKVIIVVDDWIDGGRGEILERVPQIQNDRVWDVREDFSLGRGEQLRLMSMTPADGPPSTPAAPPAP</sequence>
<feature type="compositionally biased region" description="Gly residues" evidence="4">
    <location>
        <begin position="47"/>
        <end position="56"/>
    </location>
</feature>
<dbReference type="PANTHER" id="PTHR10350">
    <property type="entry name" value="NUCLEAR PORE COMPLEX PROTEIN NUP155"/>
    <property type="match status" value="1"/>
</dbReference>
<evidence type="ECO:0000313" key="7">
    <source>
        <dbReference type="Proteomes" id="UP001165060"/>
    </source>
</evidence>
<dbReference type="EMBL" id="BRYB01003976">
    <property type="protein sequence ID" value="GMI23671.1"/>
    <property type="molecule type" value="Genomic_DNA"/>
</dbReference>
<keyword evidence="7" id="KW-1185">Reference proteome</keyword>
<reference evidence="6 7" key="1">
    <citation type="journal article" date="2023" name="Commun. Biol.">
        <title>Genome analysis of Parmales, the sister group of diatoms, reveals the evolutionary specialization of diatoms from phago-mixotrophs to photoautotrophs.</title>
        <authorList>
            <person name="Ban H."/>
            <person name="Sato S."/>
            <person name="Yoshikawa S."/>
            <person name="Yamada K."/>
            <person name="Nakamura Y."/>
            <person name="Ichinomiya M."/>
            <person name="Sato N."/>
            <person name="Blanc-Mathieu R."/>
            <person name="Endo H."/>
            <person name="Kuwata A."/>
            <person name="Ogata H."/>
        </authorList>
    </citation>
    <scope>NUCLEOTIDE SEQUENCE [LARGE SCALE GENOMIC DNA]</scope>
</reference>
<evidence type="ECO:0000256" key="1">
    <source>
        <dbReference type="ARBA" id="ARBA00004123"/>
    </source>
</evidence>
<keyword evidence="2" id="KW-0813">Transport</keyword>
<feature type="region of interest" description="Disordered" evidence="4">
    <location>
        <begin position="501"/>
        <end position="526"/>
    </location>
</feature>
<dbReference type="Pfam" id="PF08801">
    <property type="entry name" value="Nucleoporin_N"/>
    <property type="match status" value="1"/>
</dbReference>
<keyword evidence="3" id="KW-0539">Nucleus</keyword>
<dbReference type="PANTHER" id="PTHR10350:SF6">
    <property type="entry name" value="NUCLEAR PORE COMPLEX PROTEIN NUP155"/>
    <property type="match status" value="1"/>
</dbReference>
<feature type="compositionally biased region" description="Low complexity" evidence="4">
    <location>
        <begin position="468"/>
        <end position="481"/>
    </location>
</feature>
<evidence type="ECO:0000259" key="5">
    <source>
        <dbReference type="Pfam" id="PF08801"/>
    </source>
</evidence>